<feature type="region of interest" description="Disordered" evidence="2">
    <location>
        <begin position="239"/>
        <end position="280"/>
    </location>
</feature>
<gene>
    <name evidence="3" type="ORF">FA10DRAFT_269530</name>
</gene>
<dbReference type="EMBL" id="KZ819640">
    <property type="protein sequence ID" value="PWN87576.1"/>
    <property type="molecule type" value="Genomic_DNA"/>
</dbReference>
<evidence type="ECO:0000256" key="2">
    <source>
        <dbReference type="SAM" id="MobiDB-lite"/>
    </source>
</evidence>
<evidence type="ECO:0000313" key="4">
    <source>
        <dbReference type="Proteomes" id="UP000245768"/>
    </source>
</evidence>
<feature type="compositionally biased region" description="Acidic residues" evidence="2">
    <location>
        <begin position="382"/>
        <end position="396"/>
    </location>
</feature>
<dbReference type="RefSeq" id="XP_025374774.1">
    <property type="nucleotide sequence ID" value="XM_025522792.1"/>
</dbReference>
<feature type="compositionally biased region" description="Polar residues" evidence="2">
    <location>
        <begin position="446"/>
        <end position="456"/>
    </location>
</feature>
<protein>
    <recommendedName>
        <fullName evidence="5">Thioesterase/thiol ester dehydrase-isomerase</fullName>
    </recommendedName>
</protein>
<dbReference type="PANTHER" id="PTHR12475:SF4">
    <property type="entry name" value="PROTEIN THEM6"/>
    <property type="match status" value="1"/>
</dbReference>
<dbReference type="CDD" id="cd00586">
    <property type="entry name" value="4HBT"/>
    <property type="match status" value="1"/>
</dbReference>
<evidence type="ECO:0008006" key="5">
    <source>
        <dbReference type="Google" id="ProtNLM"/>
    </source>
</evidence>
<feature type="compositionally biased region" description="Basic and acidic residues" evidence="2">
    <location>
        <begin position="239"/>
        <end position="252"/>
    </location>
</feature>
<dbReference type="InterPro" id="IPR029069">
    <property type="entry name" value="HotDog_dom_sf"/>
</dbReference>
<reference evidence="3" key="1">
    <citation type="journal article" date="2018" name="Mol. Biol. Evol.">
        <title>Broad Genomic Sampling Reveals a Smut Pathogenic Ancestry of the Fungal Clade Ustilaginomycotina.</title>
        <authorList>
            <person name="Kijpornyongpan T."/>
            <person name="Mondo S.J."/>
            <person name="Barry K."/>
            <person name="Sandor L."/>
            <person name="Lee J."/>
            <person name="Lipzen A."/>
            <person name="Pangilinan J."/>
            <person name="LaButti K."/>
            <person name="Hainaut M."/>
            <person name="Henrissat B."/>
            <person name="Grigoriev I.V."/>
            <person name="Spatafora J.W."/>
            <person name="Aime M.C."/>
        </authorList>
    </citation>
    <scope>NUCLEOTIDE SEQUENCE [LARGE SCALE GENOMIC DNA]</scope>
    <source>
        <strain evidence="3">MCA 4198</strain>
    </source>
</reference>
<feature type="region of interest" description="Disordered" evidence="2">
    <location>
        <begin position="433"/>
        <end position="456"/>
    </location>
</feature>
<dbReference type="Gene3D" id="3.10.129.10">
    <property type="entry name" value="Hotdog Thioesterase"/>
    <property type="match status" value="1"/>
</dbReference>
<organism evidence="3 4">
    <name type="scientific">Acaromyces ingoldii</name>
    <dbReference type="NCBI Taxonomy" id="215250"/>
    <lineage>
        <taxon>Eukaryota</taxon>
        <taxon>Fungi</taxon>
        <taxon>Dikarya</taxon>
        <taxon>Basidiomycota</taxon>
        <taxon>Ustilaginomycotina</taxon>
        <taxon>Exobasidiomycetes</taxon>
        <taxon>Exobasidiales</taxon>
        <taxon>Cryptobasidiaceae</taxon>
        <taxon>Acaromyces</taxon>
    </lineage>
</organism>
<proteinExistence type="inferred from homology"/>
<sequence length="456" mass="50392">MAGSKKVLEPEVIPPYYVRRLLRSLLSPAILEMLPSLVIDSIPSWLKYLVAVLLLANIKSFPLVWHVRVFAPAIWARAVARPSIHPLIPFIRSNKHPTTTPGVPPKLRLDALPLGRDIFLDKTVVSIRASFDDCDFNGHLSNSSYAKNLDFARMQHLSGRFLRMHFDGARMALGGSAFTYHAEIPALSKYEIEMSVGAWDDKWLYVVARFMSPSARSSGAGPGGVKRSKSAQNLRELMKDVVKPSHEAEEARKAKRAKESVTGTDVEDGGSNGAPSQQARAVDRRKLYCTSISRYCFKSGRKTIPPWFIIATSGYGTFASTRANWDKAEALRRSVFSRASKRHIQQTGRPLPRDNVILGGGVRSAGILAAYDPSRKPGQQQQEEEQQGTEEHEQEQEGLGSWQDPKSWSMAEWEERRLAGLEALRELGGVASAHPQRGADIIANKVQGSNSAAPTS</sequence>
<dbReference type="SUPFAM" id="SSF54637">
    <property type="entry name" value="Thioesterase/thiol ester dehydrase-isomerase"/>
    <property type="match status" value="1"/>
</dbReference>
<dbReference type="Proteomes" id="UP000245768">
    <property type="component" value="Unassembled WGS sequence"/>
</dbReference>
<evidence type="ECO:0000256" key="1">
    <source>
        <dbReference type="ARBA" id="ARBA00038476"/>
    </source>
</evidence>
<dbReference type="InParanoid" id="A0A316YDJ6"/>
<evidence type="ECO:0000313" key="3">
    <source>
        <dbReference type="EMBL" id="PWN87576.1"/>
    </source>
</evidence>
<keyword evidence="4" id="KW-1185">Reference proteome</keyword>
<dbReference type="PANTHER" id="PTHR12475">
    <property type="match status" value="1"/>
</dbReference>
<accession>A0A316YDJ6</accession>
<name>A0A316YDJ6_9BASI</name>
<comment type="similarity">
    <text evidence="1">Belongs to the lcsJ thioesterase family.</text>
</comment>
<dbReference type="OrthoDB" id="265761at2759"/>
<dbReference type="Pfam" id="PF13279">
    <property type="entry name" value="4HBT_2"/>
    <property type="match status" value="1"/>
</dbReference>
<dbReference type="GeneID" id="37044708"/>
<dbReference type="InterPro" id="IPR051490">
    <property type="entry name" value="THEM6_lcsJ_thioesterase"/>
</dbReference>
<dbReference type="AlphaFoldDB" id="A0A316YDJ6"/>
<feature type="region of interest" description="Disordered" evidence="2">
    <location>
        <begin position="372"/>
        <end position="408"/>
    </location>
</feature>